<dbReference type="InterPro" id="IPR024975">
    <property type="entry name" value="NOV_C"/>
</dbReference>
<feature type="region of interest" description="Disordered" evidence="1">
    <location>
        <begin position="453"/>
        <end position="510"/>
    </location>
</feature>
<organism evidence="3 4">
    <name type="scientific">Emiliania huxleyi (strain CCMP1516)</name>
    <dbReference type="NCBI Taxonomy" id="280463"/>
    <lineage>
        <taxon>Eukaryota</taxon>
        <taxon>Haptista</taxon>
        <taxon>Haptophyta</taxon>
        <taxon>Prymnesiophyceae</taxon>
        <taxon>Isochrysidales</taxon>
        <taxon>Noelaerhabdaceae</taxon>
        <taxon>Emiliania</taxon>
    </lineage>
</organism>
<feature type="region of interest" description="Disordered" evidence="1">
    <location>
        <begin position="110"/>
        <end position="143"/>
    </location>
</feature>
<feature type="compositionally biased region" description="Acidic residues" evidence="1">
    <location>
        <begin position="468"/>
        <end position="505"/>
    </location>
</feature>
<protein>
    <recommendedName>
        <fullName evidence="2">Protein NO VEIN C-terminal domain-containing protein</fullName>
    </recommendedName>
</protein>
<dbReference type="OMA" id="ISSREWE"/>
<name>A0A0D3KAT6_EMIH1</name>
<feature type="region of interest" description="Disordered" evidence="1">
    <location>
        <begin position="387"/>
        <end position="414"/>
    </location>
</feature>
<dbReference type="AlphaFoldDB" id="A0A0D3KAT6"/>
<reference evidence="3" key="2">
    <citation type="submission" date="2024-10" db="UniProtKB">
        <authorList>
            <consortium name="EnsemblProtists"/>
        </authorList>
    </citation>
    <scope>IDENTIFICATION</scope>
</reference>
<dbReference type="PANTHER" id="PTHR32387:SF0">
    <property type="entry name" value="PROTEIN NO VEIN"/>
    <property type="match status" value="1"/>
</dbReference>
<feature type="compositionally biased region" description="Basic and acidic residues" evidence="1">
    <location>
        <begin position="453"/>
        <end position="467"/>
    </location>
</feature>
<dbReference type="Proteomes" id="UP000013827">
    <property type="component" value="Unassembled WGS sequence"/>
</dbReference>
<accession>A0A0D3KAT6</accession>
<dbReference type="InterPro" id="IPR052957">
    <property type="entry name" value="Auxin_embryo_med"/>
</dbReference>
<feature type="domain" description="Protein NO VEIN C-terminal" evidence="2">
    <location>
        <begin position="582"/>
        <end position="672"/>
    </location>
</feature>
<sequence>MLLHPRPPPTPAAVDRECLRAAAAIATRGRYASAAAVTRDACLALGVSSFEAVGLSTAAVPSLCQVWEIERLVGSYASAFAATHGIACIANLEPEVVAALRSRLVPPLPPPPAAAAATAAEEEIDIEEEPEASEASEASEAGMQDASPLASFSAFGVGPLRLHPAVCALWPAAGRGEGGGEEGGGEGGGWMSHAEAGAAPPLLWRKKAAQHLVALLAELQRPAARPEQLELVAPAPEQLDVSAAALRGRLEAASGRSLASLGVRLVPAALPGTIHALRSAAHASAELRAVAAQLALERHAASVAALRGGEYPRPTWTALRATVAAMATPDARPAKRRRRGGEAASAEPASAEPASAELDGDALQRVATEYLMLHLGATKWRARRFAAPGSAEGQTNDQVDQAGATGGGGAEAAASEIESASAAVAEPGCGAEAAAAGSEVGVGVADAGERAGRVGVGRSEEAVGSEEREGEVEEEAEEEAESDDDDEEESEEEEEAAAEEEEEAAGGEWRDLAGGRSVLPWAHLPGRTSVPPPPWRGTVALAPLRATGGGGGGGGGGAGGGSGAGGSGGDTRAELAAVGRWGEALVYNLLLATLPPSRRVDWLNHEAETRAPYDLVVCDRGGSGVREFVEVKTSRYYDHNVFDLSYFEWDFLSREPPVQYRIYRVSGAAEAAGPRVSVIHDVLRAVKEGSARLCLAI</sequence>
<evidence type="ECO:0000256" key="1">
    <source>
        <dbReference type="SAM" id="MobiDB-lite"/>
    </source>
</evidence>
<feature type="compositionally biased region" description="Gly residues" evidence="1">
    <location>
        <begin position="547"/>
        <end position="569"/>
    </location>
</feature>
<feature type="region of interest" description="Disordered" evidence="1">
    <location>
        <begin position="327"/>
        <end position="358"/>
    </location>
</feature>
<dbReference type="RefSeq" id="XP_005785300.1">
    <property type="nucleotide sequence ID" value="XM_005785243.1"/>
</dbReference>
<feature type="region of interest" description="Disordered" evidence="1">
    <location>
        <begin position="523"/>
        <end position="570"/>
    </location>
</feature>
<dbReference type="PANTHER" id="PTHR32387">
    <property type="entry name" value="WU:FJ29H11"/>
    <property type="match status" value="1"/>
</dbReference>
<dbReference type="PaxDb" id="2903-EOD32871"/>
<evidence type="ECO:0000313" key="4">
    <source>
        <dbReference type="Proteomes" id="UP000013827"/>
    </source>
</evidence>
<evidence type="ECO:0000313" key="3">
    <source>
        <dbReference type="EnsemblProtists" id="EOD32871"/>
    </source>
</evidence>
<feature type="compositionally biased region" description="Acidic residues" evidence="1">
    <location>
        <begin position="120"/>
        <end position="134"/>
    </location>
</feature>
<dbReference type="EnsemblProtists" id="EOD32871">
    <property type="protein sequence ID" value="EOD32871"/>
    <property type="gene ID" value="EMIHUDRAFT_112057"/>
</dbReference>
<reference evidence="4" key="1">
    <citation type="journal article" date="2013" name="Nature">
        <title>Pan genome of the phytoplankton Emiliania underpins its global distribution.</title>
        <authorList>
            <person name="Read B.A."/>
            <person name="Kegel J."/>
            <person name="Klute M.J."/>
            <person name="Kuo A."/>
            <person name="Lefebvre S.C."/>
            <person name="Maumus F."/>
            <person name="Mayer C."/>
            <person name="Miller J."/>
            <person name="Monier A."/>
            <person name="Salamov A."/>
            <person name="Young J."/>
            <person name="Aguilar M."/>
            <person name="Claverie J.M."/>
            <person name="Frickenhaus S."/>
            <person name="Gonzalez K."/>
            <person name="Herman E.K."/>
            <person name="Lin Y.C."/>
            <person name="Napier J."/>
            <person name="Ogata H."/>
            <person name="Sarno A.F."/>
            <person name="Shmutz J."/>
            <person name="Schroeder D."/>
            <person name="de Vargas C."/>
            <person name="Verret F."/>
            <person name="von Dassow P."/>
            <person name="Valentin K."/>
            <person name="Van de Peer Y."/>
            <person name="Wheeler G."/>
            <person name="Dacks J.B."/>
            <person name="Delwiche C.F."/>
            <person name="Dyhrman S.T."/>
            <person name="Glockner G."/>
            <person name="John U."/>
            <person name="Richards T."/>
            <person name="Worden A.Z."/>
            <person name="Zhang X."/>
            <person name="Grigoriev I.V."/>
            <person name="Allen A.E."/>
            <person name="Bidle K."/>
            <person name="Borodovsky M."/>
            <person name="Bowler C."/>
            <person name="Brownlee C."/>
            <person name="Cock J.M."/>
            <person name="Elias M."/>
            <person name="Gladyshev V.N."/>
            <person name="Groth M."/>
            <person name="Guda C."/>
            <person name="Hadaegh A."/>
            <person name="Iglesias-Rodriguez M.D."/>
            <person name="Jenkins J."/>
            <person name="Jones B.M."/>
            <person name="Lawson T."/>
            <person name="Leese F."/>
            <person name="Lindquist E."/>
            <person name="Lobanov A."/>
            <person name="Lomsadze A."/>
            <person name="Malik S.B."/>
            <person name="Marsh M.E."/>
            <person name="Mackinder L."/>
            <person name="Mock T."/>
            <person name="Mueller-Roeber B."/>
            <person name="Pagarete A."/>
            <person name="Parker M."/>
            <person name="Probert I."/>
            <person name="Quesneville H."/>
            <person name="Raines C."/>
            <person name="Rensing S.A."/>
            <person name="Riano-Pachon D.M."/>
            <person name="Richier S."/>
            <person name="Rokitta S."/>
            <person name="Shiraiwa Y."/>
            <person name="Soanes D.M."/>
            <person name="van der Giezen M."/>
            <person name="Wahlund T.M."/>
            <person name="Williams B."/>
            <person name="Wilson W."/>
            <person name="Wolfe G."/>
            <person name="Wurch L.L."/>
        </authorList>
    </citation>
    <scope>NUCLEOTIDE SEQUENCE</scope>
</reference>
<dbReference type="HOGENOM" id="CLU_395604_0_0_1"/>
<evidence type="ECO:0000259" key="2">
    <source>
        <dbReference type="Pfam" id="PF13020"/>
    </source>
</evidence>
<dbReference type="GeneID" id="17278143"/>
<dbReference type="KEGG" id="ehx:EMIHUDRAFT_112057"/>
<proteinExistence type="predicted"/>
<dbReference type="Pfam" id="PF13020">
    <property type="entry name" value="NOV_C"/>
    <property type="match status" value="1"/>
</dbReference>
<feature type="compositionally biased region" description="Low complexity" evidence="1">
    <location>
        <begin position="342"/>
        <end position="356"/>
    </location>
</feature>
<keyword evidence="4" id="KW-1185">Reference proteome</keyword>